<dbReference type="PANTHER" id="PTHR12473">
    <property type="entry name" value="UBIQUITIN CARBOXYL-TERMINAL HYDROLASE MINDY-4-RELATED"/>
    <property type="match status" value="1"/>
</dbReference>
<dbReference type="AlphaFoldDB" id="K0SXN2"/>
<feature type="region of interest" description="Disordered" evidence="2">
    <location>
        <begin position="264"/>
        <end position="296"/>
    </location>
</feature>
<dbReference type="InterPro" id="IPR025257">
    <property type="entry name" value="MINDY-3/4_CD"/>
</dbReference>
<dbReference type="SMART" id="SM01174">
    <property type="entry name" value="DUF4205"/>
    <property type="match status" value="1"/>
</dbReference>
<proteinExistence type="inferred from homology"/>
<evidence type="ECO:0000313" key="4">
    <source>
        <dbReference type="EMBL" id="EJK70160.1"/>
    </source>
</evidence>
<comment type="caution">
    <text evidence="4">The sequence shown here is derived from an EMBL/GenBank/DDBJ whole genome shotgun (WGS) entry which is preliminary data.</text>
</comment>
<gene>
    <name evidence="4" type="ORF">THAOC_08502</name>
</gene>
<feature type="domain" description="Deubiquitinating enzyme MINDY-3/4 conserved" evidence="3">
    <location>
        <begin position="105"/>
        <end position="514"/>
    </location>
</feature>
<sequence length="772" mass="83346">MEMDDEFDDADLSAAIALSMQADNGDRDAASAGVTAPSYPARAATRSAPRDFDCMAFYKLMFDGIITTQNDKERWIHERITTTFLQTNGDVPKASVPTNPCGEVKTHPNSLEIFTGSGIEETGDEVEMTTPMQLWGLTQSHGGPCGVLAALQAEMIRLLLFGRRENKVDGRSLDFPFTPSSAKPKITPITPDEVNEAMAMAIGIVLARAAITNCVSKDVANMLPDQVRLVLPETRNDGASPGWIDAMLNGTIPKSTDLGLTIQVITPGTPDEHGNGMSPAKRPRKKEDDDGQKLSQTQQKIIDLARLTADYLLGSNTKGSSDSVIPLESFQDQGGILCLVMSLVETRGIGRIRGDMDDPNSTITAQFGHSSQELINLTLTGQAVSNTFDNSMNLSEDLHCHGIQSRPAIGYLSILEALRYCEVGGYYKSPLFPIWVIGSTSHFSVLFGDDRCLKESKSDLLLEQCRRAFMKIEGGGGEAGFIPLEKLGDVLDELDLRTMIGGDAAVQMLQAYLDMSGIILWDKFWKAVSRLMTGSSVQAIVSSDDDEPPPLLLCDGGVDDSTVVAGDKKPASTSMMESDEALARKLAEEMGSIPSQEPNQPKSDEELARELQEEFNRESGVTTLGMRSTGADADTQVAQMDLDEMSSQLPSLSSSRASTPPPPLESASPKTVRFSDNKVVIYADNALPNCSTQRLDFEKHGASFPLYHYNGLSGGKLTPLRLTRLSATEAVGATVALSSKGSGHGGDLEDVIRTKWPSSAMNWFGKKPPSID</sequence>
<comment type="similarity">
    <text evidence="1">Belongs to the MINDY deubiquitinase family. FAM188 subfamily.</text>
</comment>
<accession>K0SXN2</accession>
<protein>
    <recommendedName>
        <fullName evidence="3">Deubiquitinating enzyme MINDY-3/4 conserved domain-containing protein</fullName>
    </recommendedName>
</protein>
<dbReference type="eggNOG" id="KOG2871">
    <property type="taxonomic scope" value="Eukaryota"/>
</dbReference>
<dbReference type="GO" id="GO:0071108">
    <property type="term" value="P:protein K48-linked deubiquitination"/>
    <property type="evidence" value="ECO:0007669"/>
    <property type="project" value="InterPro"/>
</dbReference>
<dbReference type="Pfam" id="PF13898">
    <property type="entry name" value="MINDY-3_4_CD"/>
    <property type="match status" value="1"/>
</dbReference>
<keyword evidence="5" id="KW-1185">Reference proteome</keyword>
<dbReference type="EMBL" id="AGNL01008959">
    <property type="protein sequence ID" value="EJK70160.1"/>
    <property type="molecule type" value="Genomic_DNA"/>
</dbReference>
<feature type="region of interest" description="Disordered" evidence="2">
    <location>
        <begin position="644"/>
        <end position="670"/>
    </location>
</feature>
<dbReference type="GO" id="GO:0004843">
    <property type="term" value="F:cysteine-type deubiquitinase activity"/>
    <property type="evidence" value="ECO:0007669"/>
    <property type="project" value="UniProtKB-EC"/>
</dbReference>
<evidence type="ECO:0000259" key="3">
    <source>
        <dbReference type="SMART" id="SM01174"/>
    </source>
</evidence>
<name>K0SXN2_THAOC</name>
<dbReference type="OrthoDB" id="9981542at2759"/>
<dbReference type="Proteomes" id="UP000266841">
    <property type="component" value="Unassembled WGS sequence"/>
</dbReference>
<evidence type="ECO:0000256" key="1">
    <source>
        <dbReference type="ARBA" id="ARBA00011074"/>
    </source>
</evidence>
<evidence type="ECO:0000313" key="5">
    <source>
        <dbReference type="Proteomes" id="UP000266841"/>
    </source>
</evidence>
<dbReference type="PANTHER" id="PTHR12473:SF8">
    <property type="entry name" value="UBIQUITIN CARBOXYL-TERMINAL HYDROLASE MINDY-4-RELATED"/>
    <property type="match status" value="1"/>
</dbReference>
<organism evidence="4 5">
    <name type="scientific">Thalassiosira oceanica</name>
    <name type="common">Marine diatom</name>
    <dbReference type="NCBI Taxonomy" id="159749"/>
    <lineage>
        <taxon>Eukaryota</taxon>
        <taxon>Sar</taxon>
        <taxon>Stramenopiles</taxon>
        <taxon>Ochrophyta</taxon>
        <taxon>Bacillariophyta</taxon>
        <taxon>Coscinodiscophyceae</taxon>
        <taxon>Thalassiosirophycidae</taxon>
        <taxon>Thalassiosirales</taxon>
        <taxon>Thalassiosiraceae</taxon>
        <taxon>Thalassiosira</taxon>
    </lineage>
</organism>
<dbReference type="GO" id="GO:1990380">
    <property type="term" value="F:K48-linked deubiquitinase activity"/>
    <property type="evidence" value="ECO:0007669"/>
    <property type="project" value="InterPro"/>
</dbReference>
<evidence type="ECO:0000256" key="2">
    <source>
        <dbReference type="SAM" id="MobiDB-lite"/>
    </source>
</evidence>
<dbReference type="InterPro" id="IPR039785">
    <property type="entry name" value="MINY3/4"/>
</dbReference>
<dbReference type="GO" id="GO:0006508">
    <property type="term" value="P:proteolysis"/>
    <property type="evidence" value="ECO:0007669"/>
    <property type="project" value="UniProtKB-KW"/>
</dbReference>
<dbReference type="OMA" id="VVRTKWP"/>
<feature type="compositionally biased region" description="Basic and acidic residues" evidence="2">
    <location>
        <begin position="602"/>
        <end position="616"/>
    </location>
</feature>
<feature type="region of interest" description="Disordered" evidence="2">
    <location>
        <begin position="591"/>
        <end position="616"/>
    </location>
</feature>
<feature type="compositionally biased region" description="Low complexity" evidence="2">
    <location>
        <begin position="646"/>
        <end position="658"/>
    </location>
</feature>
<reference evidence="4 5" key="1">
    <citation type="journal article" date="2012" name="Genome Biol.">
        <title>Genome and low-iron response of an oceanic diatom adapted to chronic iron limitation.</title>
        <authorList>
            <person name="Lommer M."/>
            <person name="Specht M."/>
            <person name="Roy A.S."/>
            <person name="Kraemer L."/>
            <person name="Andreson R."/>
            <person name="Gutowska M.A."/>
            <person name="Wolf J."/>
            <person name="Bergner S.V."/>
            <person name="Schilhabel M.B."/>
            <person name="Klostermeier U.C."/>
            <person name="Beiko R.G."/>
            <person name="Rosenstiel P."/>
            <person name="Hippler M."/>
            <person name="Laroche J."/>
        </authorList>
    </citation>
    <scope>NUCLEOTIDE SEQUENCE [LARGE SCALE GENOMIC DNA]</scope>
    <source>
        <strain evidence="4 5">CCMP1005</strain>
    </source>
</reference>